<feature type="transmembrane region" description="Helical" evidence="6">
    <location>
        <begin position="483"/>
        <end position="504"/>
    </location>
</feature>
<dbReference type="PANTHER" id="PTHR42847:SF4">
    <property type="entry name" value="ALKANESULFONATE MONOOXYGENASE-RELATED"/>
    <property type="match status" value="1"/>
</dbReference>
<dbReference type="GO" id="GO:0006212">
    <property type="term" value="P:uracil catabolic process"/>
    <property type="evidence" value="ECO:0007669"/>
    <property type="project" value="InterPro"/>
</dbReference>
<dbReference type="SUPFAM" id="SSF51679">
    <property type="entry name" value="Bacterial luciferase-like"/>
    <property type="match status" value="1"/>
</dbReference>
<keyword evidence="4" id="KW-0560">Oxidoreductase</keyword>
<gene>
    <name evidence="8" type="ORF">PV07_03121</name>
</gene>
<dbReference type="InterPro" id="IPR011251">
    <property type="entry name" value="Luciferase-like_dom"/>
</dbReference>
<feature type="domain" description="Luciferase-like" evidence="7">
    <location>
        <begin position="6"/>
        <end position="323"/>
    </location>
</feature>
<feature type="transmembrane region" description="Helical" evidence="6">
    <location>
        <begin position="412"/>
        <end position="438"/>
    </location>
</feature>
<evidence type="ECO:0000259" key="7">
    <source>
        <dbReference type="Pfam" id="PF00296"/>
    </source>
</evidence>
<sequence>MVKPLEIGIFIPIGNDGWLISTNAPHYKPTYELNRDVVLKAESYGFDFALSMIKLRGYGGVTEHWDYNLESFTLMAGIAPLTKRIKLFASSAILTLPPAIVARMAVTIENMCPGRFGVNIVTGWQAAEYEQMGLWPGNEYFGYRYDYAEEYVKVMQELWEKGSSDLKGKYFTMNDCRLLPKPSTKIPIIAAGQSDRGTKFASEFADYNFTIAVGINTPTAFRESNQRLVDAAKATGRDVGSMILMMVIADETNEKAQSKWDHYCAGTDEGALEWAAKQMARDEKADARSTAGIIVSSTGHKVNTKQGVLVGSYEVVASQLDEISEVEGVKGVMLIFDEFLQGLDNFAKYIQPRMKSRAKVNGASLDGSAFLVGLFAGVLLNRLGPAVCISVGAMGYPIYVGGYWYFGENGRLVFPIAGAVILGMTANLINAAVGYIAISYSEERYKGFYVCWMQVIIYTCSMVASIIPLAIDANDPSADRVPTAVYGTFVALMCCAVILGVFVLPAEKIKRSDGTDIARIPPMTFMAAIRGSIKCFKDWRLLLLVPGMMSSEIHLVYLGVANGWQNNSRVRALDSFVALFLSIPINLFLSWLLDNKRWTRKTRAFVGTGFVGIFLLGSFIAEMVIVSKWHRHGVAPQLDWDSDGFAGQLILFIIAWNAGGLVLNLVTWYLGAMSNDPLLCANYTGLLRCLISAGQGMMFGIDASAVPFVNEAGAMFGMFAMSILGMLAFATFCLEETRYFKEEHVIVPFYAQEQLHGEEPPTVEVVQPDDYTYNYPKGATS</sequence>
<accession>A0A0D2D709</accession>
<keyword evidence="6" id="KW-0472">Membrane</keyword>
<dbReference type="OrthoDB" id="2558704at2759"/>
<keyword evidence="3" id="KW-0521">NADP</keyword>
<keyword evidence="5" id="KW-0503">Monooxygenase</keyword>
<dbReference type="Gene3D" id="3.20.20.30">
    <property type="entry name" value="Luciferase-like domain"/>
    <property type="match status" value="1"/>
</dbReference>
<dbReference type="VEuPathDB" id="FungiDB:PV07_03121"/>
<feature type="transmembrane region" description="Helical" evidence="6">
    <location>
        <begin position="683"/>
        <end position="701"/>
    </location>
</feature>
<keyword evidence="9" id="KW-1185">Reference proteome</keyword>
<dbReference type="RefSeq" id="XP_016251690.1">
    <property type="nucleotide sequence ID" value="XM_016389788.1"/>
</dbReference>
<dbReference type="HAMAP" id="MF_01699">
    <property type="entry name" value="RutA"/>
    <property type="match status" value="1"/>
</dbReference>
<dbReference type="GO" id="GO:0046306">
    <property type="term" value="P:alkanesulfonate catabolic process"/>
    <property type="evidence" value="ECO:0007669"/>
    <property type="project" value="TreeGrafter"/>
</dbReference>
<feature type="transmembrane region" description="Helical" evidence="6">
    <location>
        <begin position="572"/>
        <end position="593"/>
    </location>
</feature>
<keyword evidence="6" id="KW-1133">Transmembrane helix</keyword>
<dbReference type="InterPro" id="IPR036259">
    <property type="entry name" value="MFS_trans_sf"/>
</dbReference>
<evidence type="ECO:0000256" key="3">
    <source>
        <dbReference type="ARBA" id="ARBA00022857"/>
    </source>
</evidence>
<dbReference type="InterPro" id="IPR019914">
    <property type="entry name" value="Pyrimidine_monooxygenase_RutA"/>
</dbReference>
<organism evidence="8 9">
    <name type="scientific">Cladophialophora immunda</name>
    <dbReference type="NCBI Taxonomy" id="569365"/>
    <lineage>
        <taxon>Eukaryota</taxon>
        <taxon>Fungi</taxon>
        <taxon>Dikarya</taxon>
        <taxon>Ascomycota</taxon>
        <taxon>Pezizomycotina</taxon>
        <taxon>Eurotiomycetes</taxon>
        <taxon>Chaetothyriomycetidae</taxon>
        <taxon>Chaetothyriales</taxon>
        <taxon>Herpotrichiellaceae</taxon>
        <taxon>Cladophialophora</taxon>
    </lineage>
</organism>
<evidence type="ECO:0000313" key="9">
    <source>
        <dbReference type="Proteomes" id="UP000054466"/>
    </source>
</evidence>
<dbReference type="Pfam" id="PF00296">
    <property type="entry name" value="Bac_luciferase"/>
    <property type="match status" value="1"/>
</dbReference>
<evidence type="ECO:0000313" key="8">
    <source>
        <dbReference type="EMBL" id="KIW31474.1"/>
    </source>
</evidence>
<dbReference type="Proteomes" id="UP000054466">
    <property type="component" value="Unassembled WGS sequence"/>
</dbReference>
<dbReference type="CDD" id="cd01094">
    <property type="entry name" value="Alkanesulfonate_monoxygenase"/>
    <property type="match status" value="1"/>
</dbReference>
<dbReference type="HOGENOM" id="CLU_358618_0_0_1"/>
<feature type="transmembrane region" description="Helical" evidence="6">
    <location>
        <begin position="645"/>
        <end position="671"/>
    </location>
</feature>
<feature type="transmembrane region" description="Helical" evidence="6">
    <location>
        <begin position="539"/>
        <end position="560"/>
    </location>
</feature>
<evidence type="ECO:0000256" key="5">
    <source>
        <dbReference type="ARBA" id="ARBA00023033"/>
    </source>
</evidence>
<proteinExistence type="inferred from homology"/>
<dbReference type="InterPro" id="IPR036661">
    <property type="entry name" value="Luciferase-like_sf"/>
</dbReference>
<reference evidence="8 9" key="1">
    <citation type="submission" date="2015-01" db="EMBL/GenBank/DDBJ databases">
        <title>The Genome Sequence of Cladophialophora immunda CBS83496.</title>
        <authorList>
            <consortium name="The Broad Institute Genomics Platform"/>
            <person name="Cuomo C."/>
            <person name="de Hoog S."/>
            <person name="Gorbushina A."/>
            <person name="Stielow B."/>
            <person name="Teixiera M."/>
            <person name="Abouelleil A."/>
            <person name="Chapman S.B."/>
            <person name="Priest M."/>
            <person name="Young S.K."/>
            <person name="Wortman J."/>
            <person name="Nusbaum C."/>
            <person name="Birren B."/>
        </authorList>
    </citation>
    <scope>NUCLEOTIDE SEQUENCE [LARGE SCALE GENOMIC DNA]</scope>
    <source>
        <strain evidence="8 9">CBS 83496</strain>
    </source>
</reference>
<keyword evidence="6" id="KW-0812">Transmembrane</keyword>
<dbReference type="EMBL" id="KN847041">
    <property type="protein sequence ID" value="KIW31474.1"/>
    <property type="molecule type" value="Genomic_DNA"/>
</dbReference>
<evidence type="ECO:0000256" key="6">
    <source>
        <dbReference type="SAM" id="Phobius"/>
    </source>
</evidence>
<feature type="transmembrane region" description="Helical" evidence="6">
    <location>
        <begin position="450"/>
        <end position="471"/>
    </location>
</feature>
<feature type="transmembrane region" description="Helical" evidence="6">
    <location>
        <begin position="387"/>
        <end position="406"/>
    </location>
</feature>
<dbReference type="NCBIfam" id="TIGR03612">
    <property type="entry name" value="RutA"/>
    <property type="match status" value="1"/>
</dbReference>
<dbReference type="PANTHER" id="PTHR42847">
    <property type="entry name" value="ALKANESULFONATE MONOOXYGENASE"/>
    <property type="match status" value="1"/>
</dbReference>
<dbReference type="SUPFAM" id="SSF103473">
    <property type="entry name" value="MFS general substrate transporter"/>
    <property type="match status" value="1"/>
</dbReference>
<dbReference type="GeneID" id="27342315"/>
<dbReference type="InterPro" id="IPR050172">
    <property type="entry name" value="SsuD_RutA_monooxygenase"/>
</dbReference>
<feature type="transmembrane region" description="Helical" evidence="6">
    <location>
        <begin position="605"/>
        <end position="625"/>
    </location>
</feature>
<keyword evidence="1" id="KW-0285">Flavoprotein</keyword>
<protein>
    <submittedName>
        <fullName evidence="8">Pyrimidine utilization protein A</fullName>
    </submittedName>
</protein>
<evidence type="ECO:0000256" key="1">
    <source>
        <dbReference type="ARBA" id="ARBA00022630"/>
    </source>
</evidence>
<dbReference type="AlphaFoldDB" id="A0A0D2D709"/>
<feature type="transmembrane region" description="Helical" evidence="6">
    <location>
        <begin position="362"/>
        <end position="380"/>
    </location>
</feature>
<evidence type="ECO:0000256" key="4">
    <source>
        <dbReference type="ARBA" id="ARBA00023002"/>
    </source>
</evidence>
<keyword evidence="2" id="KW-0288">FMN</keyword>
<evidence type="ECO:0000256" key="2">
    <source>
        <dbReference type="ARBA" id="ARBA00022643"/>
    </source>
</evidence>
<name>A0A0D2D709_9EURO</name>
<feature type="transmembrane region" description="Helical" evidence="6">
    <location>
        <begin position="713"/>
        <end position="734"/>
    </location>
</feature>
<dbReference type="GO" id="GO:0008726">
    <property type="term" value="F:alkanesulfonate monooxygenase activity"/>
    <property type="evidence" value="ECO:0007669"/>
    <property type="project" value="TreeGrafter"/>
</dbReference>